<evidence type="ECO:0000313" key="4">
    <source>
        <dbReference type="Proteomes" id="UP000591131"/>
    </source>
</evidence>
<dbReference type="GO" id="GO:0046872">
    <property type="term" value="F:metal ion binding"/>
    <property type="evidence" value="ECO:0007669"/>
    <property type="project" value="UniProtKB-KW"/>
</dbReference>
<dbReference type="EMBL" id="JAAPAO010000048">
    <property type="protein sequence ID" value="KAF4675391.1"/>
    <property type="molecule type" value="Genomic_DNA"/>
</dbReference>
<keyword evidence="4" id="KW-1185">Reference proteome</keyword>
<organism evidence="3 4">
    <name type="scientific">Perkinsus chesapeaki</name>
    <name type="common">Clam parasite</name>
    <name type="synonym">Perkinsus andrewsi</name>
    <dbReference type="NCBI Taxonomy" id="330153"/>
    <lineage>
        <taxon>Eukaryota</taxon>
        <taxon>Sar</taxon>
        <taxon>Alveolata</taxon>
        <taxon>Perkinsozoa</taxon>
        <taxon>Perkinsea</taxon>
        <taxon>Perkinsida</taxon>
        <taxon>Perkinsidae</taxon>
        <taxon>Perkinsus</taxon>
    </lineage>
</organism>
<keyword evidence="2" id="KW-0456">Lyase</keyword>
<dbReference type="PANTHER" id="PTHR33542:SF3">
    <property type="entry name" value="SIROHYDROCHLORIN FERROCHELATASE, CHLOROPLASTIC"/>
    <property type="match status" value="1"/>
</dbReference>
<comment type="caution">
    <text evidence="3">The sequence shown here is derived from an EMBL/GenBank/DDBJ whole genome shotgun (WGS) entry which is preliminary data.</text>
</comment>
<dbReference type="Proteomes" id="UP000591131">
    <property type="component" value="Unassembled WGS sequence"/>
</dbReference>
<keyword evidence="1" id="KW-0479">Metal-binding</keyword>
<protein>
    <recommendedName>
        <fullName evidence="5">Cobalamin biosynthesis protein CbiX</fullName>
    </recommendedName>
</protein>
<accession>A0A7J6MWW6</accession>
<evidence type="ECO:0000313" key="3">
    <source>
        <dbReference type="EMBL" id="KAF4675391.1"/>
    </source>
</evidence>
<dbReference type="OrthoDB" id="3543at2759"/>
<dbReference type="InterPro" id="IPR050963">
    <property type="entry name" value="Sirohydro_Cobaltochel/CbiX"/>
</dbReference>
<dbReference type="Gene3D" id="3.40.50.1400">
    <property type="match status" value="2"/>
</dbReference>
<dbReference type="SUPFAM" id="SSF53800">
    <property type="entry name" value="Chelatase"/>
    <property type="match status" value="2"/>
</dbReference>
<dbReference type="GO" id="GO:0016829">
    <property type="term" value="F:lyase activity"/>
    <property type="evidence" value="ECO:0007669"/>
    <property type="project" value="UniProtKB-KW"/>
</dbReference>
<evidence type="ECO:0000256" key="2">
    <source>
        <dbReference type="ARBA" id="ARBA00023239"/>
    </source>
</evidence>
<proteinExistence type="predicted"/>
<name>A0A7J6MWW6_PERCH</name>
<reference evidence="3 4" key="1">
    <citation type="submission" date="2020-04" db="EMBL/GenBank/DDBJ databases">
        <title>Perkinsus chesapeaki whole genome sequence.</title>
        <authorList>
            <person name="Bogema D.R."/>
        </authorList>
    </citation>
    <scope>NUCLEOTIDE SEQUENCE [LARGE SCALE GENOMIC DNA]</scope>
    <source>
        <strain evidence="3">ATCC PRA-425</strain>
    </source>
</reference>
<dbReference type="AlphaFoldDB" id="A0A7J6MWW6"/>
<sequence>MPSAPTPPGIALILIDHGSPSPAWNESHENLLPKVEAELNRRGYRNMFAAIRWCHMEFVQPSVKMTMNELEAEGITRVIAIPVFVSVSSHSERDLPNILNIRFHPDQDSEMGRYTGRLPVTLCTPLDHQHNLLPKVITEQAVEMMEEDENRDPDRTAAVVLSHGDGYGSIDTLLVFTAFNGTSGSTFVTRAETGLIKRKEEGIPSGVVGCSSIFLSNPLMISSLADCAINACQVITGRKEVPELDGEEKKSVPPYNPPFWLTRDSTPGYNDRTVIGDVPKYSRSSSHLGSTDPIRASVDRESIDEIKTSDHGAPMPLWNDNHEKMLPVIQEELERQGCGDMFAALRWCHMEFATPDIKTTLDTLEDEGIDRVIAVPIFMSVSSHSERDLPNVLNIRYHPDQDPKIPRYTGRLPVTMCTPLDHQNNVLPSILAQQALNMVHEPLRKSAVLILAHGDGCEHFWQHLLRRIIQEIVQHTGVGSCEGLYVQTARSPQSQRRVLKRSSELLSNGFNEVIVLSASNGTTGASFLERINRGLQIRGESSLSDRVIGCTESYLLNPVLIEAIVKSAIGAYNVSQGLKPVPSLEGDDEARTVPPYNPPFWLTRDINPGYNDRTVIQYLKSGRDGNMVHVSS</sequence>
<gene>
    <name evidence="3" type="ORF">FOL47_007849</name>
</gene>
<dbReference type="Pfam" id="PF01903">
    <property type="entry name" value="CbiX"/>
    <property type="match status" value="2"/>
</dbReference>
<dbReference type="PANTHER" id="PTHR33542">
    <property type="entry name" value="SIROHYDROCHLORIN FERROCHELATASE, CHLOROPLASTIC"/>
    <property type="match status" value="1"/>
</dbReference>
<evidence type="ECO:0008006" key="5">
    <source>
        <dbReference type="Google" id="ProtNLM"/>
    </source>
</evidence>
<dbReference type="InterPro" id="IPR002762">
    <property type="entry name" value="CbiX-like"/>
</dbReference>
<evidence type="ECO:0000256" key="1">
    <source>
        <dbReference type="ARBA" id="ARBA00022723"/>
    </source>
</evidence>
<dbReference type="CDD" id="cd03416">
    <property type="entry name" value="CbiX_SirB_N"/>
    <property type="match status" value="2"/>
</dbReference>